<gene>
    <name evidence="2" type="ORF">UFOVP236_47</name>
</gene>
<proteinExistence type="predicted"/>
<organism evidence="2">
    <name type="scientific">uncultured Caudovirales phage</name>
    <dbReference type="NCBI Taxonomy" id="2100421"/>
    <lineage>
        <taxon>Viruses</taxon>
        <taxon>Duplodnaviria</taxon>
        <taxon>Heunggongvirae</taxon>
        <taxon>Uroviricota</taxon>
        <taxon>Caudoviricetes</taxon>
        <taxon>Peduoviridae</taxon>
        <taxon>Maltschvirus</taxon>
        <taxon>Maltschvirus maltsch</taxon>
    </lineage>
</organism>
<accession>A0A6J7WRG8</accession>
<dbReference type="EMBL" id="LR798284">
    <property type="protein sequence ID" value="CAB5220400.1"/>
    <property type="molecule type" value="Genomic_DNA"/>
</dbReference>
<name>A0A6J7WRG8_9CAUD</name>
<reference evidence="2" key="1">
    <citation type="submission" date="2020-05" db="EMBL/GenBank/DDBJ databases">
        <authorList>
            <person name="Chiriac C."/>
            <person name="Salcher M."/>
            <person name="Ghai R."/>
            <person name="Kavagutti S V."/>
        </authorList>
    </citation>
    <scope>NUCLEOTIDE SEQUENCE</scope>
</reference>
<evidence type="ECO:0000256" key="1">
    <source>
        <dbReference type="SAM" id="MobiDB-lite"/>
    </source>
</evidence>
<protein>
    <submittedName>
        <fullName evidence="2">Uncharacterized protein</fullName>
    </submittedName>
</protein>
<sequence>MNKPKNMRNTKTGKVIVFNQSIIDEMPWYEPIIEEDPQPEQPVQETVAAEKPKRKSWKDAVAEKAAQLEGDPTPTEPEAPQE</sequence>
<feature type="region of interest" description="Disordered" evidence="1">
    <location>
        <begin position="34"/>
        <end position="82"/>
    </location>
</feature>
<evidence type="ECO:0000313" key="2">
    <source>
        <dbReference type="EMBL" id="CAB5220400.1"/>
    </source>
</evidence>